<evidence type="ECO:0000313" key="8">
    <source>
        <dbReference type="EMBL" id="AGC67000.1"/>
    </source>
</evidence>
<dbReference type="Gene3D" id="3.40.50.970">
    <property type="match status" value="1"/>
</dbReference>
<dbReference type="GO" id="GO:0005829">
    <property type="term" value="C:cytosol"/>
    <property type="evidence" value="ECO:0007669"/>
    <property type="project" value="TreeGrafter"/>
</dbReference>
<dbReference type="Gene3D" id="1.10.287.1150">
    <property type="entry name" value="TPP helical domain"/>
    <property type="match status" value="1"/>
</dbReference>
<dbReference type="Gene3D" id="3.40.50.12470">
    <property type="match status" value="1"/>
</dbReference>
<evidence type="ECO:0000313" key="9">
    <source>
        <dbReference type="Proteomes" id="UP000011174"/>
    </source>
</evidence>
<dbReference type="PATRIC" id="fig|1133592.3.peg.232"/>
<organism evidence="8 9">
    <name type="scientific">Candidatus Uzinura diaspidicola str. ASNER</name>
    <dbReference type="NCBI Taxonomy" id="1133592"/>
    <lineage>
        <taxon>Bacteria</taxon>
        <taxon>Pseudomonadati</taxon>
        <taxon>Bacteroidota</taxon>
        <taxon>Flavobacteriia</taxon>
        <taxon>Flavobacteriales</taxon>
        <taxon>Candidatus Uzinura</taxon>
    </lineage>
</organism>
<dbReference type="InterPro" id="IPR011603">
    <property type="entry name" value="2oxoglutarate_DH_E1"/>
</dbReference>
<dbReference type="Pfam" id="PF00676">
    <property type="entry name" value="E1_dh"/>
    <property type="match status" value="1"/>
</dbReference>
<comment type="similarity">
    <text evidence="3">Belongs to the alpha-ketoglutarate dehydrogenase family.</text>
</comment>
<evidence type="ECO:0000256" key="6">
    <source>
        <dbReference type="ARBA" id="ARBA00023052"/>
    </source>
</evidence>
<dbReference type="InterPro" id="IPR042179">
    <property type="entry name" value="KGD_C_sf"/>
</dbReference>
<dbReference type="InterPro" id="IPR032106">
    <property type="entry name" value="2-oxogl_dehyd_N"/>
</dbReference>
<gene>
    <name evidence="8" type="primary">kgd</name>
    <name evidence="8" type="ORF">ASNER_249</name>
</gene>
<reference evidence="8 9" key="1">
    <citation type="journal article" date="2013" name="Environ. Microbiol.">
        <title>The nutrient supplying capabilities of Uzinura, an endosymbiont of armoured scale insects.</title>
        <authorList>
            <person name="Sabree Z.L."/>
            <person name="Huang C.Y."/>
            <person name="Okusu A."/>
            <person name="Moran N.A."/>
            <person name="Normark B.B."/>
        </authorList>
    </citation>
    <scope>NUCLEOTIDE SEQUENCE [LARGE SCALE GENOMIC DNA]</scope>
    <source>
        <strain evidence="8 9">ASNER</strain>
    </source>
</reference>
<name>L7VGA1_9FLAO</name>
<keyword evidence="9" id="KW-1185">Reference proteome</keyword>
<sequence>MEKYSFLNALHPKLIEELYQKYIHLPECLDPSWMAFFQGFDFGTAHSISSSVFENNIFKEFQVISLIEAYRSIGHIFSITNPIISKHTDINLDIEEFGLSSGDQTKVFQAAKLLNKKPCTLSTILDSLKATYCKSLGIEYLHINSPERIAWIQNRINKNDNHPSISRENKLNLLKKLNETIVFENYLHTKFAGKKIFSIEGNETLLPAIEELLEYASVTYSVEELVVGMAHRGRINVLANIFKKDLSEMFSEFNSNEYEEIGFAGDVKYHLGVTTIRNNSKGKIVRMILSPNPSHLESVNSVVEGIARANIDHSFCGNYKKLLPILIHGDAAISGQGIIYEIVQMSQLFGYHSGGTIHIIVNNQIGFTTNYTDGRSSSYCTDVAKVILSPVLHINGDDVEAVIHAIHIAVDFRLHFKQDVFIDLIGYRKYGHNEGDEPNFTQPTLYKRISNHPNAKDIYKKKLDNEQIREINLIQNEDFRNKLELVYEISHSRECNKIDYFLNDEWINLHRPNPDILFQKIDTSFSIDKLYEIGKKITSLPKELTFYIKTKKLFNKRIEMIEKGLSIDWGMAELLAYGSLLYEGFEVRLSGEDVERGTFSHRHAIVKTENKEEKYIPLNHINRKQTFLAIYNSPLSEYGVMGFDYGYALSSPKTLTIWESQFGDFSNGAQIIIDQYISAAEDKWKMQNGLVIFLPHGYEGQGPDHSSGRIERFLQLCGRDNMCIINCINPSNFYHALRRQIKWSFRKPLIVFTPKSLLRHPFCICSLEDLAIGCFQPIIDDHNSSSKEVTKLVFCSGKIFYELFERRENIKAHHIALIRLEQLYPINTKSIENILIKYDTYDKLLWVQEEPANMGAWPYISRTKFDFELIARLESASSSCGSYHNFIRTQEEILDRVFK</sequence>
<evidence type="ECO:0000256" key="3">
    <source>
        <dbReference type="ARBA" id="ARBA00006936"/>
    </source>
</evidence>
<dbReference type="PANTHER" id="PTHR23152:SF4">
    <property type="entry name" value="2-OXOADIPATE DEHYDROGENASE COMPLEX COMPONENT E1"/>
    <property type="match status" value="1"/>
</dbReference>
<evidence type="ECO:0000259" key="7">
    <source>
        <dbReference type="SMART" id="SM00861"/>
    </source>
</evidence>
<dbReference type="Pfam" id="PF02779">
    <property type="entry name" value="Transket_pyr"/>
    <property type="match status" value="1"/>
</dbReference>
<dbReference type="Pfam" id="PF16870">
    <property type="entry name" value="OxoGdeHyase_C"/>
    <property type="match status" value="1"/>
</dbReference>
<evidence type="ECO:0000256" key="4">
    <source>
        <dbReference type="ARBA" id="ARBA00012280"/>
    </source>
</evidence>
<dbReference type="KEGG" id="udi:ASNER_249"/>
<evidence type="ECO:0000256" key="2">
    <source>
        <dbReference type="ARBA" id="ARBA00003906"/>
    </source>
</evidence>
<dbReference type="AlphaFoldDB" id="L7VGA1"/>
<dbReference type="NCBIfam" id="TIGR00239">
    <property type="entry name" value="2oxo_dh_E1"/>
    <property type="match status" value="1"/>
</dbReference>
<accession>L7VGA1</accession>
<dbReference type="OrthoDB" id="9759785at2"/>
<dbReference type="GO" id="GO:0030976">
    <property type="term" value="F:thiamine pyrophosphate binding"/>
    <property type="evidence" value="ECO:0007669"/>
    <property type="project" value="InterPro"/>
</dbReference>
<dbReference type="SMART" id="SM00861">
    <property type="entry name" value="Transket_pyr"/>
    <property type="match status" value="1"/>
</dbReference>
<dbReference type="EC" id="1.2.4.2" evidence="4"/>
<dbReference type="HOGENOM" id="CLU_004709_1_0_10"/>
<dbReference type="Proteomes" id="UP000011174">
    <property type="component" value="Chromosome"/>
</dbReference>
<evidence type="ECO:0000256" key="5">
    <source>
        <dbReference type="ARBA" id="ARBA00023002"/>
    </source>
</evidence>
<dbReference type="PANTHER" id="PTHR23152">
    <property type="entry name" value="2-OXOGLUTARATE DEHYDROGENASE"/>
    <property type="match status" value="1"/>
</dbReference>
<keyword evidence="6" id="KW-0786">Thiamine pyrophosphate</keyword>
<dbReference type="InterPro" id="IPR031717">
    <property type="entry name" value="ODO-1/KGD_C"/>
</dbReference>
<dbReference type="GO" id="GO:0004591">
    <property type="term" value="F:oxoglutarate dehydrogenase (succinyl-transferring) activity"/>
    <property type="evidence" value="ECO:0007669"/>
    <property type="project" value="UniProtKB-EC"/>
</dbReference>
<dbReference type="NCBIfam" id="NF008907">
    <property type="entry name" value="PRK12270.1"/>
    <property type="match status" value="1"/>
</dbReference>
<comment type="function">
    <text evidence="2">E1 component of the 2-oxoglutarate dehydrogenase (OGDH) complex which catalyzes the decarboxylation of 2-oxoglutarate, the first step in the conversion of 2-oxoglutarate to succinyl-CoA and CO(2).</text>
</comment>
<comment type="cofactor">
    <cofactor evidence="1">
        <name>thiamine diphosphate</name>
        <dbReference type="ChEBI" id="CHEBI:58937"/>
    </cofactor>
</comment>
<dbReference type="InterPro" id="IPR005475">
    <property type="entry name" value="Transketolase-like_Pyr-bd"/>
</dbReference>
<dbReference type="GO" id="GO:0045252">
    <property type="term" value="C:oxoglutarate dehydrogenase complex"/>
    <property type="evidence" value="ECO:0007669"/>
    <property type="project" value="TreeGrafter"/>
</dbReference>
<dbReference type="NCBIfam" id="NF006914">
    <property type="entry name" value="PRK09404.1"/>
    <property type="match status" value="1"/>
</dbReference>
<feature type="domain" description="Transketolase-like pyrimidine-binding" evidence="7">
    <location>
        <begin position="567"/>
        <end position="760"/>
    </location>
</feature>
<proteinExistence type="inferred from homology"/>
<dbReference type="InterPro" id="IPR029061">
    <property type="entry name" value="THDP-binding"/>
</dbReference>
<dbReference type="Pfam" id="PF16078">
    <property type="entry name" value="2-oxogl_dehyd_N"/>
    <property type="match status" value="1"/>
</dbReference>
<keyword evidence="5" id="KW-0560">Oxidoreductase</keyword>
<dbReference type="CDD" id="cd02016">
    <property type="entry name" value="TPP_E1_OGDC_like"/>
    <property type="match status" value="1"/>
</dbReference>
<dbReference type="GO" id="GO:0006099">
    <property type="term" value="P:tricarboxylic acid cycle"/>
    <property type="evidence" value="ECO:0007669"/>
    <property type="project" value="TreeGrafter"/>
</dbReference>
<dbReference type="InterPro" id="IPR001017">
    <property type="entry name" value="DH_E1"/>
</dbReference>
<evidence type="ECO:0000256" key="1">
    <source>
        <dbReference type="ARBA" id="ARBA00001964"/>
    </source>
</evidence>
<dbReference type="Gene3D" id="3.40.50.11610">
    <property type="entry name" value="Multifunctional 2-oxoglutarate metabolism enzyme, C-terminal domain"/>
    <property type="match status" value="1"/>
</dbReference>
<protein>
    <recommendedName>
        <fullName evidence="4">oxoglutarate dehydrogenase (succinyl-transferring)</fullName>
        <ecNumber evidence="4">1.2.4.2</ecNumber>
    </recommendedName>
</protein>
<dbReference type="SUPFAM" id="SSF52518">
    <property type="entry name" value="Thiamin diphosphate-binding fold (THDP-binding)"/>
    <property type="match status" value="2"/>
</dbReference>
<dbReference type="EMBL" id="CP003263">
    <property type="protein sequence ID" value="AGC67000.1"/>
    <property type="molecule type" value="Genomic_DNA"/>
</dbReference>
<dbReference type="STRING" id="1133592.ASNER_249"/>
<dbReference type="PIRSF" id="PIRSF000157">
    <property type="entry name" value="Oxoglu_dh_E1"/>
    <property type="match status" value="1"/>
</dbReference>